<dbReference type="GO" id="GO:0031902">
    <property type="term" value="C:late endosome membrane"/>
    <property type="evidence" value="ECO:0007669"/>
    <property type="project" value="UniProtKB-SubCell"/>
</dbReference>
<proteinExistence type="predicted"/>
<evidence type="ECO:0000256" key="6">
    <source>
        <dbReference type="PROSITE-ProRule" id="PRU00175"/>
    </source>
</evidence>
<dbReference type="SUPFAM" id="SSF101908">
    <property type="entry name" value="Putative isomerase YbhE"/>
    <property type="match status" value="1"/>
</dbReference>
<dbReference type="SUPFAM" id="SSF57850">
    <property type="entry name" value="RING/U-box"/>
    <property type="match status" value="1"/>
</dbReference>
<keyword evidence="5" id="KW-0472">Membrane</keyword>
<evidence type="ECO:0000256" key="4">
    <source>
        <dbReference type="ARBA" id="ARBA00022833"/>
    </source>
</evidence>
<dbReference type="PROSITE" id="PS50089">
    <property type="entry name" value="ZF_RING_2"/>
    <property type="match status" value="1"/>
</dbReference>
<dbReference type="GO" id="GO:0007032">
    <property type="term" value="P:endosome organization"/>
    <property type="evidence" value="ECO:0007669"/>
    <property type="project" value="TreeGrafter"/>
</dbReference>
<keyword evidence="3 6" id="KW-0863">Zinc-finger</keyword>
<comment type="subcellular location">
    <subcellularLocation>
        <location evidence="1">Late endosome membrane</location>
        <topology evidence="1">Peripheral membrane protein</topology>
        <orientation evidence="1">Cytoplasmic side</orientation>
    </subcellularLocation>
</comment>
<dbReference type="GO" id="GO:0007033">
    <property type="term" value="P:vacuole organization"/>
    <property type="evidence" value="ECO:0007669"/>
    <property type="project" value="TreeGrafter"/>
</dbReference>
<reference evidence="8" key="1">
    <citation type="submission" date="2014-11" db="EMBL/GenBank/DDBJ databases">
        <authorList>
            <person name="Geib S."/>
        </authorList>
    </citation>
    <scope>NUCLEOTIDE SEQUENCE</scope>
</reference>
<evidence type="ECO:0000313" key="8">
    <source>
        <dbReference type="EMBL" id="JAD09638.1"/>
    </source>
</evidence>
<evidence type="ECO:0000256" key="3">
    <source>
        <dbReference type="ARBA" id="ARBA00022771"/>
    </source>
</evidence>
<reference evidence="8" key="2">
    <citation type="journal article" date="2015" name="Gigascience">
        <title>Reconstructing a comprehensive transcriptome assembly of a white-pupal translocated strain of the pest fruit fly Bactrocera cucurbitae.</title>
        <authorList>
            <person name="Sim S.B."/>
            <person name="Calla B."/>
            <person name="Hall B."/>
            <person name="DeRego T."/>
            <person name="Geib S.M."/>
        </authorList>
    </citation>
    <scope>NUCLEOTIDE SEQUENCE</scope>
</reference>
<feature type="domain" description="RING-type" evidence="7">
    <location>
        <begin position="717"/>
        <end position="754"/>
    </location>
</feature>
<dbReference type="Pfam" id="PF23341">
    <property type="entry name" value="PEP5_VPS11_N"/>
    <property type="match status" value="1"/>
</dbReference>
<dbReference type="GO" id="GO:0008270">
    <property type="term" value="F:zinc ion binding"/>
    <property type="evidence" value="ECO:0007669"/>
    <property type="project" value="UniProtKB-KW"/>
</dbReference>
<dbReference type="InterPro" id="IPR001841">
    <property type="entry name" value="Znf_RING"/>
</dbReference>
<dbReference type="EMBL" id="GBXI01004654">
    <property type="protein sequence ID" value="JAD09638.1"/>
    <property type="molecule type" value="Transcribed_RNA"/>
</dbReference>
<dbReference type="PANTHER" id="PTHR23323:SF24">
    <property type="entry name" value="VACUOLAR PROTEIN SORTING-ASSOCIATED PROTEIN 11 HOMOLOG"/>
    <property type="match status" value="1"/>
</dbReference>
<dbReference type="GO" id="GO:0030897">
    <property type="term" value="C:HOPS complex"/>
    <property type="evidence" value="ECO:0007669"/>
    <property type="project" value="TreeGrafter"/>
</dbReference>
<gene>
    <name evidence="8" type="primary">Vps11</name>
    <name evidence="8" type="ORF">g.22652</name>
</gene>
<protein>
    <submittedName>
        <fullName evidence="8">Vacuolar protein sorting-associated protein 11 homolog</fullName>
    </submittedName>
</protein>
<dbReference type="InterPro" id="IPR057307">
    <property type="entry name" value="PEP5_VPS11_N"/>
</dbReference>
<dbReference type="GO" id="GO:0048284">
    <property type="term" value="P:organelle fusion"/>
    <property type="evidence" value="ECO:0007669"/>
    <property type="project" value="TreeGrafter"/>
</dbReference>
<accession>A0A0A1XGK9</accession>
<evidence type="ECO:0000256" key="2">
    <source>
        <dbReference type="ARBA" id="ARBA00022723"/>
    </source>
</evidence>
<evidence type="ECO:0000256" key="5">
    <source>
        <dbReference type="ARBA" id="ARBA00023136"/>
    </source>
</evidence>
<organism evidence="8">
    <name type="scientific">Zeugodacus cucurbitae</name>
    <name type="common">Melon fruit fly</name>
    <name type="synonym">Bactrocera cucurbitae</name>
    <dbReference type="NCBI Taxonomy" id="28588"/>
    <lineage>
        <taxon>Eukaryota</taxon>
        <taxon>Metazoa</taxon>
        <taxon>Ecdysozoa</taxon>
        <taxon>Arthropoda</taxon>
        <taxon>Hexapoda</taxon>
        <taxon>Insecta</taxon>
        <taxon>Pterygota</taxon>
        <taxon>Neoptera</taxon>
        <taxon>Endopterygota</taxon>
        <taxon>Diptera</taxon>
        <taxon>Brachycera</taxon>
        <taxon>Muscomorpha</taxon>
        <taxon>Tephritoidea</taxon>
        <taxon>Tephritidae</taxon>
        <taxon>Zeugodacus</taxon>
        <taxon>Zeugodacus</taxon>
    </lineage>
</organism>
<dbReference type="GO" id="GO:0030674">
    <property type="term" value="F:protein-macromolecule adaptor activity"/>
    <property type="evidence" value="ECO:0007669"/>
    <property type="project" value="TreeGrafter"/>
</dbReference>
<dbReference type="GO" id="GO:0006904">
    <property type="term" value="P:vesicle docking involved in exocytosis"/>
    <property type="evidence" value="ECO:0007669"/>
    <property type="project" value="TreeGrafter"/>
</dbReference>
<name>A0A0A1XGK9_ZEUCU</name>
<evidence type="ECO:0000256" key="1">
    <source>
        <dbReference type="ARBA" id="ARBA00004492"/>
    </source>
</evidence>
<dbReference type="PANTHER" id="PTHR23323">
    <property type="entry name" value="VACUOLAR PROTEIN SORTING-ASSOCIATED PROTEIN"/>
    <property type="match status" value="1"/>
</dbReference>
<keyword evidence="2" id="KW-0479">Metal-binding</keyword>
<sequence>MIVHEWKSCEFFDFLLLSRCCNVDVQSEIIAHCANGNIYIFCEVLGVIHVCFRNSWTISFRYQCSDVRFCALTTNNEFLVLVADDQTSRKIRVDVLNIAILNKRDGAPCVASAVLNHKGRVTTVRTCLLKDHLLCISIGLDNGNLLIHRSVINQDMTPNFLCISTGKCSILGIEFQHKKDYLYLFVCSEEKVCIYDILGNNISVEQNLEYFSTTVSSCSILHNSENSFFLIGREDALYCFTIDGRGPCYAIGGRKKVIGCLNQNVVMLMESEDNCRNYLIIIDINNRAIVFQKEIPNSNKHIFVTNEISCYIIFGNTIYITKERSLQNKLQVLISSNFYDLALSIIDEEKRNFFGCVLLNFGDYLLSKGDIISATNKYKETIGHIDSYFIIKRLLNSKYSYHLSLYMNDLINIVNASSSQKDLLRSCNTRNNLRYKTITDEICYENEFSKKYFCDLTITTLSDSYEDDLYYEIITNPPMTISKHWKTIFKSIKLTKNPVRYIAPLINTQEICIEFLEYFMTFSNKMVVFGVLLELHLIDWYSERKDISEILIFLQNNFTAYSEQVLITLVNYSFWPGVIYLNDNIKLLQMHLKYSIKCCDSDIPFNLTKTYVMNKNINLQTIEIEKCSSHIAKDHIDRITSKMLNENRQNILLIVQGISVRTNFKVIHLKQLFRKKIYDHKIKSRNEVKVMVNSLRGFIDFLSSFRLRPIEIRKSVCVICKCKLSLPSIYFLCQHAFHLECVEHNSNEKLCPVCLDQKNLINGTTNKSMDQIKWSMPNTIEMLSILFSKNFINNSS</sequence>
<dbReference type="AlphaFoldDB" id="A0A0A1XGK9"/>
<evidence type="ECO:0000259" key="7">
    <source>
        <dbReference type="PROSITE" id="PS50089"/>
    </source>
</evidence>
<keyword evidence="4" id="KW-0862">Zinc</keyword>